<dbReference type="InterPro" id="IPR016039">
    <property type="entry name" value="Thiolase-like"/>
</dbReference>
<dbReference type="InterPro" id="IPR013747">
    <property type="entry name" value="ACP_syn_III_C"/>
</dbReference>
<keyword evidence="14" id="KW-0963">Cytoplasm</keyword>
<dbReference type="CDD" id="cd00830">
    <property type="entry name" value="KAS_III"/>
    <property type="match status" value="1"/>
</dbReference>
<evidence type="ECO:0000256" key="4">
    <source>
        <dbReference type="ARBA" id="ARBA00022679"/>
    </source>
</evidence>
<feature type="domain" description="Beta-ketoacyl-[acyl-carrier-protein] synthase III C-terminal" evidence="15">
    <location>
        <begin position="244"/>
        <end position="333"/>
    </location>
</feature>
<evidence type="ECO:0000259" key="15">
    <source>
        <dbReference type="Pfam" id="PF08541"/>
    </source>
</evidence>
<reference evidence="17 18" key="1">
    <citation type="journal article" date="2021" name="bioRxiv">
        <title>Unique metabolic strategies in Hadean analogues reveal hints for primordial physiology.</title>
        <authorList>
            <person name="Nobu M.K."/>
            <person name="Nakai R."/>
            <person name="Tamazawa S."/>
            <person name="Mori H."/>
            <person name="Toyoda A."/>
            <person name="Ijiri A."/>
            <person name="Suzuki S."/>
            <person name="Kurokawa K."/>
            <person name="Kamagata Y."/>
            <person name="Tamaki H."/>
        </authorList>
    </citation>
    <scope>NUCLEOTIDE SEQUENCE [LARGE SCALE GENOMIC DNA]</scope>
    <source>
        <strain evidence="17">BS525</strain>
    </source>
</reference>
<organism evidence="17 18">
    <name type="scientific">Psychracetigena formicireducens</name>
    <dbReference type="NCBI Taxonomy" id="2986056"/>
    <lineage>
        <taxon>Bacteria</taxon>
        <taxon>Bacillati</taxon>
        <taxon>Candidatus Lithacetigenota</taxon>
        <taxon>Candidatus Psychracetigena</taxon>
    </lineage>
</organism>
<evidence type="ECO:0000256" key="10">
    <source>
        <dbReference type="ARBA" id="ARBA00051096"/>
    </source>
</evidence>
<evidence type="ECO:0000256" key="8">
    <source>
        <dbReference type="ARBA" id="ARBA00023268"/>
    </source>
</evidence>
<comment type="caution">
    <text evidence="17">The sequence shown here is derived from an EMBL/GenBank/DDBJ whole genome shotgun (WGS) entry which is preliminary data.</text>
</comment>
<gene>
    <name evidence="17" type="primary">fabH_3</name>
    <name evidence="14" type="synonym">fabH</name>
    <name evidence="17" type="ORF">DDT42_00983</name>
</gene>
<dbReference type="Pfam" id="PF08545">
    <property type="entry name" value="ACP_syn_III"/>
    <property type="match status" value="1"/>
</dbReference>
<keyword evidence="9 14" id="KW-0012">Acyltransferase</keyword>
<evidence type="ECO:0000259" key="16">
    <source>
        <dbReference type="Pfam" id="PF08545"/>
    </source>
</evidence>
<protein>
    <recommendedName>
        <fullName evidence="14">Beta-ketoacyl-[acyl-carrier-protein] synthase III</fullName>
        <shortName evidence="14">Beta-ketoacyl-ACP synthase III</shortName>
        <shortName evidence="14">KAS III</shortName>
        <ecNumber evidence="14">2.3.1.180</ecNumber>
    </recommendedName>
    <alternativeName>
        <fullName evidence="14">3-oxoacyl-[acyl-carrier-protein] synthase 3</fullName>
    </alternativeName>
    <alternativeName>
        <fullName evidence="14">3-oxoacyl-[acyl-carrier-protein] synthase III</fullName>
    </alternativeName>
</protein>
<comment type="subunit">
    <text evidence="14">Homodimer.</text>
</comment>
<proteinExistence type="inferred from homology"/>
<dbReference type="NCBIfam" id="NF006829">
    <property type="entry name" value="PRK09352.1"/>
    <property type="match status" value="1"/>
</dbReference>
<comment type="pathway">
    <text evidence="1 14">Lipid metabolism; fatty acid biosynthesis.</text>
</comment>
<dbReference type="Pfam" id="PF08541">
    <property type="entry name" value="ACP_syn_III_C"/>
    <property type="match status" value="1"/>
</dbReference>
<dbReference type="Gene3D" id="3.40.47.10">
    <property type="match status" value="1"/>
</dbReference>
<keyword evidence="5 14" id="KW-0276">Fatty acid metabolism</keyword>
<evidence type="ECO:0000256" key="1">
    <source>
        <dbReference type="ARBA" id="ARBA00005194"/>
    </source>
</evidence>
<accession>A0A9E2BGE6</accession>
<keyword evidence="4 14" id="KW-0808">Transferase</keyword>
<evidence type="ECO:0000256" key="13">
    <source>
        <dbReference type="ARBA" id="ARBA00052985"/>
    </source>
</evidence>
<evidence type="ECO:0000256" key="9">
    <source>
        <dbReference type="ARBA" id="ARBA00023315"/>
    </source>
</evidence>
<comment type="domain">
    <text evidence="14">The last Arg residue of the ACP-binding site is essential for the weak association between ACP/AcpP and FabH.</text>
</comment>
<comment type="catalytic activity">
    <reaction evidence="10">
        <text>malonyl-[ACP] + acetyl-CoA + H(+) = 3-oxobutanoyl-[ACP] + CO2 + CoA</text>
        <dbReference type="Rhea" id="RHEA:12080"/>
        <dbReference type="Rhea" id="RHEA-COMP:9623"/>
        <dbReference type="Rhea" id="RHEA-COMP:9625"/>
        <dbReference type="ChEBI" id="CHEBI:15378"/>
        <dbReference type="ChEBI" id="CHEBI:16526"/>
        <dbReference type="ChEBI" id="CHEBI:57287"/>
        <dbReference type="ChEBI" id="CHEBI:57288"/>
        <dbReference type="ChEBI" id="CHEBI:78449"/>
        <dbReference type="ChEBI" id="CHEBI:78450"/>
        <dbReference type="EC" id="2.3.1.180"/>
    </reaction>
    <physiologicalReaction direction="left-to-right" evidence="10">
        <dbReference type="Rhea" id="RHEA:12081"/>
    </physiologicalReaction>
</comment>
<dbReference type="AlphaFoldDB" id="A0A9E2BGE6"/>
<keyword evidence="6 14" id="KW-0443">Lipid metabolism</keyword>
<dbReference type="SUPFAM" id="SSF53901">
    <property type="entry name" value="Thiolase-like"/>
    <property type="match status" value="1"/>
</dbReference>
<dbReference type="FunFam" id="3.40.47.10:FF:000004">
    <property type="entry name" value="3-oxoacyl-[acyl-carrier-protein] synthase 3"/>
    <property type="match status" value="1"/>
</dbReference>
<feature type="region of interest" description="ACP-binding" evidence="14">
    <location>
        <begin position="261"/>
        <end position="265"/>
    </location>
</feature>
<dbReference type="NCBIfam" id="TIGR00747">
    <property type="entry name" value="fabH"/>
    <property type="match status" value="1"/>
</dbReference>
<dbReference type="EMBL" id="QLTW01000049">
    <property type="protein sequence ID" value="MBT9145113.1"/>
    <property type="molecule type" value="Genomic_DNA"/>
</dbReference>
<name>A0A9E2BGE6_PSYF1</name>
<feature type="active site" evidence="14">
    <location>
        <position position="120"/>
    </location>
</feature>
<evidence type="ECO:0000256" key="7">
    <source>
        <dbReference type="ARBA" id="ARBA00023160"/>
    </source>
</evidence>
<sequence>MTIQANNNLGVKIAGCGFFVPERKLNNLDLEKMVDTSDEWILQRTGIKERYLAAEGVGSSDLAVHSSLQAIKSAGIRNEDVDLIIVATVTPDYPVPSCANLLQDKIGATRAGAFDLNAGCSGFAYGLMTGSQFIINGSYKNVLVVGVDLLSRITDFTDRNTCVLLGDGAGSVILQRDEGESGPLAFTLGSDGGKYDNIIVPAGGSLHPASITSLENKSHYVRMDGRAVFEFAVNKTAKVIQEVLQQAAIDIEHIDYFLLHQANLRILEGVSRKLKIPWSKILVNIDRYGNTSAASLPILLTEAVNEGKIKKGQLLLFAGFGAGLSWGVTIWRW</sequence>
<keyword evidence="7 14" id="KW-0275">Fatty acid biosynthesis</keyword>
<evidence type="ECO:0000313" key="18">
    <source>
        <dbReference type="Proteomes" id="UP000811545"/>
    </source>
</evidence>
<evidence type="ECO:0000256" key="14">
    <source>
        <dbReference type="HAMAP-Rule" id="MF_01815"/>
    </source>
</evidence>
<evidence type="ECO:0000256" key="6">
    <source>
        <dbReference type="ARBA" id="ARBA00023098"/>
    </source>
</evidence>
<evidence type="ECO:0000256" key="12">
    <source>
        <dbReference type="ARBA" id="ARBA00052467"/>
    </source>
</evidence>
<evidence type="ECO:0000256" key="3">
    <source>
        <dbReference type="ARBA" id="ARBA00022516"/>
    </source>
</evidence>
<evidence type="ECO:0000256" key="11">
    <source>
        <dbReference type="ARBA" id="ARBA00052407"/>
    </source>
</evidence>
<comment type="function">
    <text evidence="14">Catalyzes the condensation reaction of fatty acid synthesis by the addition to an acyl acceptor of two carbons from malonyl-ACP. Catalyzes the first condensation reaction which initiates fatty acid synthesis and may therefore play a role in governing the total rate of fatty acid production. Possesses both acetoacetyl-ACP synthase and acetyl transacylase activities. Its substrate specificity determines the biosynthesis of branched-chain and/or straight-chain of fatty acids.</text>
</comment>
<dbReference type="EC" id="2.3.1.180" evidence="14"/>
<comment type="similarity">
    <text evidence="2 14">Belongs to the thiolase-like superfamily. FabH family.</text>
</comment>
<dbReference type="GO" id="GO:0004315">
    <property type="term" value="F:3-oxoacyl-[acyl-carrier-protein] synthase activity"/>
    <property type="evidence" value="ECO:0007669"/>
    <property type="project" value="InterPro"/>
</dbReference>
<feature type="active site" evidence="14">
    <location>
        <position position="290"/>
    </location>
</feature>
<dbReference type="PANTHER" id="PTHR43091">
    <property type="entry name" value="3-OXOACYL-[ACYL-CARRIER-PROTEIN] SYNTHASE"/>
    <property type="match status" value="1"/>
</dbReference>
<comment type="catalytic activity">
    <reaction evidence="11">
        <text>(2S)-2-methylbutanoyl-CoA + malonyl-[ACP] + H(+) = (4S)-4-methyl-3-oxohexanoyl-[ACP] + CO2 + CoA</text>
        <dbReference type="Rhea" id="RHEA:42276"/>
        <dbReference type="Rhea" id="RHEA-COMP:9623"/>
        <dbReference type="Rhea" id="RHEA-COMP:17148"/>
        <dbReference type="ChEBI" id="CHEBI:15378"/>
        <dbReference type="ChEBI" id="CHEBI:16526"/>
        <dbReference type="ChEBI" id="CHEBI:57287"/>
        <dbReference type="ChEBI" id="CHEBI:78449"/>
        <dbReference type="ChEBI" id="CHEBI:88166"/>
        <dbReference type="ChEBI" id="CHEBI:167462"/>
        <dbReference type="EC" id="2.3.1.300"/>
    </reaction>
    <physiologicalReaction direction="left-to-right" evidence="11">
        <dbReference type="Rhea" id="RHEA:42277"/>
    </physiologicalReaction>
</comment>
<feature type="active site" evidence="14">
    <location>
        <position position="260"/>
    </location>
</feature>
<dbReference type="HAMAP" id="MF_01815">
    <property type="entry name" value="FabH"/>
    <property type="match status" value="1"/>
</dbReference>
<feature type="domain" description="Beta-ketoacyl-[acyl-carrier-protein] synthase III N-terminal" evidence="16">
    <location>
        <begin position="114"/>
        <end position="192"/>
    </location>
</feature>
<evidence type="ECO:0000313" key="17">
    <source>
        <dbReference type="EMBL" id="MBT9145113.1"/>
    </source>
</evidence>
<dbReference type="InterPro" id="IPR013751">
    <property type="entry name" value="ACP_syn_III_N"/>
</dbReference>
<dbReference type="GO" id="GO:0033818">
    <property type="term" value="F:beta-ketoacyl-acyl-carrier-protein synthase III activity"/>
    <property type="evidence" value="ECO:0007669"/>
    <property type="project" value="UniProtKB-UniRule"/>
</dbReference>
<keyword evidence="3 14" id="KW-0444">Lipid biosynthesis</keyword>
<dbReference type="GO" id="GO:0005737">
    <property type="term" value="C:cytoplasm"/>
    <property type="evidence" value="ECO:0007669"/>
    <property type="project" value="UniProtKB-SubCell"/>
</dbReference>
<evidence type="ECO:0000256" key="2">
    <source>
        <dbReference type="ARBA" id="ARBA00008642"/>
    </source>
</evidence>
<dbReference type="GO" id="GO:0006633">
    <property type="term" value="P:fatty acid biosynthetic process"/>
    <property type="evidence" value="ECO:0007669"/>
    <property type="project" value="UniProtKB-UniRule"/>
</dbReference>
<dbReference type="InterPro" id="IPR004655">
    <property type="entry name" value="FabH"/>
</dbReference>
<comment type="subcellular location">
    <subcellularLocation>
        <location evidence="14">Cytoplasm</location>
    </subcellularLocation>
</comment>
<keyword evidence="8 14" id="KW-0511">Multifunctional enzyme</keyword>
<dbReference type="Proteomes" id="UP000811545">
    <property type="component" value="Unassembled WGS sequence"/>
</dbReference>
<dbReference type="PANTHER" id="PTHR43091:SF1">
    <property type="entry name" value="BETA-KETOACYL-[ACYL-CARRIER-PROTEIN] SYNTHASE III, CHLOROPLASTIC"/>
    <property type="match status" value="1"/>
</dbReference>
<evidence type="ECO:0000256" key="5">
    <source>
        <dbReference type="ARBA" id="ARBA00022832"/>
    </source>
</evidence>
<comment type="catalytic activity">
    <reaction evidence="12">
        <text>2-methylpropanoyl-CoA + malonyl-[ACP] + H(+) = 4-methyl-3-oxopentanoyl-[ACP] + CO2 + CoA</text>
        <dbReference type="Rhea" id="RHEA:42268"/>
        <dbReference type="Rhea" id="RHEA-COMP:9623"/>
        <dbReference type="Rhea" id="RHEA-COMP:9940"/>
        <dbReference type="ChEBI" id="CHEBI:15378"/>
        <dbReference type="ChEBI" id="CHEBI:16526"/>
        <dbReference type="ChEBI" id="CHEBI:57287"/>
        <dbReference type="ChEBI" id="CHEBI:57338"/>
        <dbReference type="ChEBI" id="CHEBI:78449"/>
        <dbReference type="ChEBI" id="CHEBI:78820"/>
        <dbReference type="EC" id="2.3.1.300"/>
    </reaction>
    <physiologicalReaction direction="left-to-right" evidence="12">
        <dbReference type="Rhea" id="RHEA:42269"/>
    </physiologicalReaction>
</comment>
<comment type="catalytic activity">
    <reaction evidence="13">
        <text>3-methylbutanoyl-CoA + malonyl-[ACP] + H(+) = 5-methyl-3-oxohexanoyl-[ACP] + CO2 + CoA</text>
        <dbReference type="Rhea" id="RHEA:42272"/>
        <dbReference type="Rhea" id="RHEA-COMP:9623"/>
        <dbReference type="Rhea" id="RHEA-COMP:9941"/>
        <dbReference type="ChEBI" id="CHEBI:15378"/>
        <dbReference type="ChEBI" id="CHEBI:16526"/>
        <dbReference type="ChEBI" id="CHEBI:57287"/>
        <dbReference type="ChEBI" id="CHEBI:57345"/>
        <dbReference type="ChEBI" id="CHEBI:78449"/>
        <dbReference type="ChEBI" id="CHEBI:78822"/>
        <dbReference type="EC" id="2.3.1.300"/>
    </reaction>
    <physiologicalReaction direction="left-to-right" evidence="13">
        <dbReference type="Rhea" id="RHEA:42273"/>
    </physiologicalReaction>
</comment>